<evidence type="ECO:0000313" key="2">
    <source>
        <dbReference type="EMBL" id="KAG9256736.1"/>
    </source>
</evidence>
<reference evidence="2" key="1">
    <citation type="journal article" date="2021" name="IMA Fungus">
        <title>Genomic characterization of three marine fungi, including Emericellopsis atlantica sp. nov. with signatures of a generalist lifestyle and marine biomass degradation.</title>
        <authorList>
            <person name="Hagestad O.C."/>
            <person name="Hou L."/>
            <person name="Andersen J.H."/>
            <person name="Hansen E.H."/>
            <person name="Altermark B."/>
            <person name="Li C."/>
            <person name="Kuhnert E."/>
            <person name="Cox R.J."/>
            <person name="Crous P.W."/>
            <person name="Spatafora J.W."/>
            <person name="Lail K."/>
            <person name="Amirebrahimi M."/>
            <person name="Lipzen A."/>
            <person name="Pangilinan J."/>
            <person name="Andreopoulos W."/>
            <person name="Hayes R.D."/>
            <person name="Ng V."/>
            <person name="Grigoriev I.V."/>
            <person name="Jackson S.A."/>
            <person name="Sutton T.D.S."/>
            <person name="Dobson A.D.W."/>
            <person name="Rama T."/>
        </authorList>
    </citation>
    <scope>NUCLEOTIDE SEQUENCE</scope>
    <source>
        <strain evidence="2">TS7</strain>
    </source>
</reference>
<evidence type="ECO:0000256" key="1">
    <source>
        <dbReference type="SAM" id="MobiDB-lite"/>
    </source>
</evidence>
<dbReference type="EMBL" id="MU251247">
    <property type="protein sequence ID" value="KAG9256736.1"/>
    <property type="molecule type" value="Genomic_DNA"/>
</dbReference>
<evidence type="ECO:0000313" key="3">
    <source>
        <dbReference type="Proteomes" id="UP000887229"/>
    </source>
</evidence>
<name>A0A9P7ZRF6_9HYPO</name>
<feature type="region of interest" description="Disordered" evidence="1">
    <location>
        <begin position="163"/>
        <end position="188"/>
    </location>
</feature>
<dbReference type="OrthoDB" id="5984008at2759"/>
<accession>A0A9P7ZRF6</accession>
<dbReference type="PANTHER" id="PTHR12350:SF19">
    <property type="entry name" value="SET DOMAIN-CONTAINING PROTEIN"/>
    <property type="match status" value="1"/>
</dbReference>
<gene>
    <name evidence="2" type="ORF">F5Z01DRAFT_648996</name>
</gene>
<dbReference type="GeneID" id="70293967"/>
<keyword evidence="3" id="KW-1185">Reference proteome</keyword>
<dbReference type="Gene3D" id="2.170.270.10">
    <property type="entry name" value="SET domain"/>
    <property type="match status" value="1"/>
</dbReference>
<dbReference type="Proteomes" id="UP000887229">
    <property type="component" value="Unassembled WGS sequence"/>
</dbReference>
<protein>
    <submittedName>
        <fullName evidence="2">Galactose-proton symport</fullName>
    </submittedName>
</protein>
<proteinExistence type="predicted"/>
<dbReference type="InterPro" id="IPR053201">
    <property type="entry name" value="Flavunoidine_N-MTase"/>
</dbReference>
<comment type="caution">
    <text evidence="2">The sequence shown here is derived from an EMBL/GenBank/DDBJ whole genome shotgun (WGS) entry which is preliminary data.</text>
</comment>
<organism evidence="2 3">
    <name type="scientific">Emericellopsis atlantica</name>
    <dbReference type="NCBI Taxonomy" id="2614577"/>
    <lineage>
        <taxon>Eukaryota</taxon>
        <taxon>Fungi</taxon>
        <taxon>Dikarya</taxon>
        <taxon>Ascomycota</taxon>
        <taxon>Pezizomycotina</taxon>
        <taxon>Sordariomycetes</taxon>
        <taxon>Hypocreomycetidae</taxon>
        <taxon>Hypocreales</taxon>
        <taxon>Bionectriaceae</taxon>
        <taxon>Emericellopsis</taxon>
    </lineage>
</organism>
<dbReference type="RefSeq" id="XP_046120660.1">
    <property type="nucleotide sequence ID" value="XM_046263064.1"/>
</dbReference>
<dbReference type="InterPro" id="IPR046341">
    <property type="entry name" value="SET_dom_sf"/>
</dbReference>
<dbReference type="PANTHER" id="PTHR12350">
    <property type="entry name" value="HISTONE-LYSINE N-METHYLTRANSFERASE-RELATED"/>
    <property type="match status" value="1"/>
</dbReference>
<dbReference type="SUPFAM" id="SSF82199">
    <property type="entry name" value="SET domain"/>
    <property type="match status" value="1"/>
</dbReference>
<dbReference type="AlphaFoldDB" id="A0A9P7ZRF6"/>
<feature type="compositionally biased region" description="Polar residues" evidence="1">
    <location>
        <begin position="163"/>
        <end position="175"/>
    </location>
</feature>
<sequence>MSEFTPTWQQPSHPDLIEVVKGDEPYQAAAYSLVSLPAGALFSKITTATPASQDTYTSVANGENSRIELNSDLVYCNHSCDPSLVFDMTNFEVRVSEHRPLAAGDALTFFYPSSEWTMVQPFKCGCNAGAACLGYIAGASAIPPSVLGRYWLNDHIRALLDRSSNGNGQMDQMSQPAADGARVEGAKA</sequence>